<evidence type="ECO:0000313" key="1">
    <source>
        <dbReference type="EMBL" id="CAL1389830.1"/>
    </source>
</evidence>
<proteinExistence type="predicted"/>
<evidence type="ECO:0000313" key="2">
    <source>
        <dbReference type="Proteomes" id="UP001497516"/>
    </source>
</evidence>
<organism evidence="1 2">
    <name type="scientific">Linum trigynum</name>
    <dbReference type="NCBI Taxonomy" id="586398"/>
    <lineage>
        <taxon>Eukaryota</taxon>
        <taxon>Viridiplantae</taxon>
        <taxon>Streptophyta</taxon>
        <taxon>Embryophyta</taxon>
        <taxon>Tracheophyta</taxon>
        <taxon>Spermatophyta</taxon>
        <taxon>Magnoliopsida</taxon>
        <taxon>eudicotyledons</taxon>
        <taxon>Gunneridae</taxon>
        <taxon>Pentapetalae</taxon>
        <taxon>rosids</taxon>
        <taxon>fabids</taxon>
        <taxon>Malpighiales</taxon>
        <taxon>Linaceae</taxon>
        <taxon>Linum</taxon>
    </lineage>
</organism>
<sequence>MRREDDMGGIIGEESTIANGACATPHTPEMLEADSLEANVPAIEDPIPTKSALFVKEIANQDPLLGSAIPLKWNQNCDSESSKDV</sequence>
<name>A0AAV2EWI5_9ROSI</name>
<protein>
    <submittedName>
        <fullName evidence="1">Uncharacterized protein</fullName>
    </submittedName>
</protein>
<dbReference type="EMBL" id="OZ034818">
    <property type="protein sequence ID" value="CAL1389830.1"/>
    <property type="molecule type" value="Genomic_DNA"/>
</dbReference>
<gene>
    <name evidence="1" type="ORF">LTRI10_LOCUS30661</name>
</gene>
<accession>A0AAV2EWI5</accession>
<dbReference type="Proteomes" id="UP001497516">
    <property type="component" value="Chromosome 5"/>
</dbReference>
<reference evidence="1 2" key="1">
    <citation type="submission" date="2024-04" db="EMBL/GenBank/DDBJ databases">
        <authorList>
            <person name="Fracassetti M."/>
        </authorList>
    </citation>
    <scope>NUCLEOTIDE SEQUENCE [LARGE SCALE GENOMIC DNA]</scope>
</reference>
<keyword evidence="2" id="KW-1185">Reference proteome</keyword>
<dbReference type="AlphaFoldDB" id="A0AAV2EWI5"/>